<keyword evidence="4" id="KW-1185">Reference proteome</keyword>
<dbReference type="AlphaFoldDB" id="A0A852TQ62"/>
<dbReference type="SUPFAM" id="SSF53474">
    <property type="entry name" value="alpha/beta-Hydrolases"/>
    <property type="match status" value="1"/>
</dbReference>
<dbReference type="Gene3D" id="3.40.50.1820">
    <property type="entry name" value="alpha/beta hydrolase"/>
    <property type="match status" value="1"/>
</dbReference>
<dbReference type="Pfam" id="PF00561">
    <property type="entry name" value="Abhydrolase_1"/>
    <property type="match status" value="1"/>
</dbReference>
<dbReference type="GO" id="GO:0003824">
    <property type="term" value="F:catalytic activity"/>
    <property type="evidence" value="ECO:0007669"/>
    <property type="project" value="InterPro"/>
</dbReference>
<accession>A0A852TQ62</accession>
<evidence type="ECO:0000259" key="2">
    <source>
        <dbReference type="Pfam" id="PF00561"/>
    </source>
</evidence>
<dbReference type="EMBL" id="JACCCC010000001">
    <property type="protein sequence ID" value="NYE45735.1"/>
    <property type="molecule type" value="Genomic_DNA"/>
</dbReference>
<organism evidence="3 4">
    <name type="scientific">Spinactinospora alkalitolerans</name>
    <dbReference type="NCBI Taxonomy" id="687207"/>
    <lineage>
        <taxon>Bacteria</taxon>
        <taxon>Bacillati</taxon>
        <taxon>Actinomycetota</taxon>
        <taxon>Actinomycetes</taxon>
        <taxon>Streptosporangiales</taxon>
        <taxon>Nocardiopsidaceae</taxon>
        <taxon>Spinactinospora</taxon>
    </lineage>
</organism>
<reference evidence="3 4" key="1">
    <citation type="submission" date="2020-07" db="EMBL/GenBank/DDBJ databases">
        <title>Sequencing the genomes of 1000 actinobacteria strains.</title>
        <authorList>
            <person name="Klenk H.-P."/>
        </authorList>
    </citation>
    <scope>NUCLEOTIDE SEQUENCE [LARGE SCALE GENOMIC DNA]</scope>
    <source>
        <strain evidence="3 4">CXB654</strain>
    </source>
</reference>
<evidence type="ECO:0000313" key="3">
    <source>
        <dbReference type="EMBL" id="NYE45735.1"/>
    </source>
</evidence>
<evidence type="ECO:0000256" key="1">
    <source>
        <dbReference type="SAM" id="MobiDB-lite"/>
    </source>
</evidence>
<dbReference type="RefSeq" id="WP_312863037.1">
    <property type="nucleotide sequence ID" value="NZ_BAAAYY010000002.1"/>
</dbReference>
<dbReference type="PANTHER" id="PTHR46438">
    <property type="entry name" value="ALPHA/BETA-HYDROLASES SUPERFAMILY PROTEIN"/>
    <property type="match status" value="1"/>
</dbReference>
<dbReference type="InterPro" id="IPR000639">
    <property type="entry name" value="Epox_hydrolase-like"/>
</dbReference>
<dbReference type="InterPro" id="IPR029058">
    <property type="entry name" value="AB_hydrolase_fold"/>
</dbReference>
<dbReference type="PRINTS" id="PR00111">
    <property type="entry name" value="ABHYDROLASE"/>
</dbReference>
<evidence type="ECO:0000313" key="4">
    <source>
        <dbReference type="Proteomes" id="UP000589036"/>
    </source>
</evidence>
<dbReference type="InterPro" id="IPR000073">
    <property type="entry name" value="AB_hydrolase_1"/>
</dbReference>
<name>A0A852TQ62_9ACTN</name>
<feature type="region of interest" description="Disordered" evidence="1">
    <location>
        <begin position="1"/>
        <end position="25"/>
    </location>
</feature>
<gene>
    <name evidence="3" type="ORF">HDA32_000855</name>
</gene>
<comment type="caution">
    <text evidence="3">The sequence shown here is derived from an EMBL/GenBank/DDBJ whole genome shotgun (WGS) entry which is preliminary data.</text>
</comment>
<proteinExistence type="predicted"/>
<sequence length="353" mass="37620">MSESDAASGAGGTGQAAADRLAGGERGVMGEREVLPEPIALWPGEFAELGGRRVHVRRDEPGDGGARDRQRTVYVHGLGGAATNWTDLMGELCPEFAGEALDLPGFGDSPPPADGDYGLDAHAAAVVDLIREGPGAAGPSGPVHLVGNSMGAAVATRVAAEHPELVRTLTLVSPALPDLRPRLVPYQMTGALVPVIGPAVYARVQGRPPEVRVQGTLDVTYYDPTAVPAQRLMEALEAERERDGRDYAARAVLGSLRGMVGEYLRRGPRALWRQAARVECPTLLVYARHDRFVHPRMAARAARTFRRNRLVLLSRAGHVAMMERPATVAGEMRPFLLGADEGRSGTGTVQRIT</sequence>
<dbReference type="Proteomes" id="UP000589036">
    <property type="component" value="Unassembled WGS sequence"/>
</dbReference>
<feature type="domain" description="AB hydrolase-1" evidence="2">
    <location>
        <begin position="73"/>
        <end position="325"/>
    </location>
</feature>
<protein>
    <submittedName>
        <fullName evidence="3">Pimeloyl-ACP methyl ester carboxylesterase</fullName>
    </submittedName>
</protein>
<dbReference type="PRINTS" id="PR00412">
    <property type="entry name" value="EPOXHYDRLASE"/>
</dbReference>